<sequence length="110" mass="11407">MRRAANGWAPYASIDPSSMAVVAAHPGAIVGVSTAVAVVVFFPRCLRVSGDPAGKPSRKMNPLKIAPSSRASGGLFRASGCLVLRPREFPSSGVHHHDPGEATVGFVTDN</sequence>
<feature type="transmembrane region" description="Helical" evidence="2">
    <location>
        <begin position="20"/>
        <end position="42"/>
    </location>
</feature>
<evidence type="ECO:0000313" key="4">
    <source>
        <dbReference type="Proteomes" id="UP000625711"/>
    </source>
</evidence>
<keyword evidence="4" id="KW-1185">Reference proteome</keyword>
<keyword evidence="2" id="KW-0472">Membrane</keyword>
<keyword evidence="2" id="KW-1133">Transmembrane helix</keyword>
<reference evidence="3" key="1">
    <citation type="submission" date="2020-08" db="EMBL/GenBank/DDBJ databases">
        <title>Genome sequencing and assembly of the red palm weevil Rhynchophorus ferrugineus.</title>
        <authorList>
            <person name="Dias G.B."/>
            <person name="Bergman C.M."/>
            <person name="Manee M."/>
        </authorList>
    </citation>
    <scope>NUCLEOTIDE SEQUENCE</scope>
    <source>
        <strain evidence="3">AA-2017</strain>
        <tissue evidence="3">Whole larva</tissue>
    </source>
</reference>
<dbReference type="Proteomes" id="UP000625711">
    <property type="component" value="Unassembled WGS sequence"/>
</dbReference>
<evidence type="ECO:0000256" key="1">
    <source>
        <dbReference type="SAM" id="MobiDB-lite"/>
    </source>
</evidence>
<dbReference type="EMBL" id="JAACXV010013360">
    <property type="protein sequence ID" value="KAF7273609.1"/>
    <property type="molecule type" value="Genomic_DNA"/>
</dbReference>
<dbReference type="AlphaFoldDB" id="A0A834I453"/>
<protein>
    <submittedName>
        <fullName evidence="3">Uncharacterized protein</fullName>
    </submittedName>
</protein>
<evidence type="ECO:0000313" key="3">
    <source>
        <dbReference type="EMBL" id="KAF7273609.1"/>
    </source>
</evidence>
<feature type="region of interest" description="Disordered" evidence="1">
    <location>
        <begin position="91"/>
        <end position="110"/>
    </location>
</feature>
<proteinExistence type="predicted"/>
<organism evidence="3 4">
    <name type="scientific">Rhynchophorus ferrugineus</name>
    <name type="common">Red palm weevil</name>
    <name type="synonym">Curculio ferrugineus</name>
    <dbReference type="NCBI Taxonomy" id="354439"/>
    <lineage>
        <taxon>Eukaryota</taxon>
        <taxon>Metazoa</taxon>
        <taxon>Ecdysozoa</taxon>
        <taxon>Arthropoda</taxon>
        <taxon>Hexapoda</taxon>
        <taxon>Insecta</taxon>
        <taxon>Pterygota</taxon>
        <taxon>Neoptera</taxon>
        <taxon>Endopterygota</taxon>
        <taxon>Coleoptera</taxon>
        <taxon>Polyphaga</taxon>
        <taxon>Cucujiformia</taxon>
        <taxon>Curculionidae</taxon>
        <taxon>Dryophthorinae</taxon>
        <taxon>Rhynchophorus</taxon>
    </lineage>
</organism>
<keyword evidence="2" id="KW-0812">Transmembrane</keyword>
<name>A0A834I453_RHYFE</name>
<evidence type="ECO:0000256" key="2">
    <source>
        <dbReference type="SAM" id="Phobius"/>
    </source>
</evidence>
<accession>A0A834I453</accession>
<comment type="caution">
    <text evidence="3">The sequence shown here is derived from an EMBL/GenBank/DDBJ whole genome shotgun (WGS) entry which is preliminary data.</text>
</comment>
<gene>
    <name evidence="3" type="ORF">GWI33_013687</name>
</gene>